<evidence type="ECO:0000313" key="1">
    <source>
        <dbReference type="EMBL" id="ELU18905.1"/>
    </source>
</evidence>
<sequence>MWTAELLKAFCPTVSERQFQWERGLITSEDKTREKRSLLIRVRQSLATLGGDSTCDLSRSINLKLRKHQKQEENKQVWTTGEMITLQVVSAKAVEVDLAEVGLIVAQPQKEYQLTIECGVLEGVEEWLVR</sequence>
<reference evidence="1 3" key="2">
    <citation type="journal article" date="2013" name="Nature">
        <title>Insights into bilaterian evolution from three spiralian genomes.</title>
        <authorList>
            <person name="Simakov O."/>
            <person name="Marletaz F."/>
            <person name="Cho S.J."/>
            <person name="Edsinger-Gonzales E."/>
            <person name="Havlak P."/>
            <person name="Hellsten U."/>
            <person name="Kuo D.H."/>
            <person name="Larsson T."/>
            <person name="Lv J."/>
            <person name="Arendt D."/>
            <person name="Savage R."/>
            <person name="Osoegawa K."/>
            <person name="de Jong P."/>
            <person name="Grimwood J."/>
            <person name="Chapman J.A."/>
            <person name="Shapiro H."/>
            <person name="Aerts A."/>
            <person name="Otillar R.P."/>
            <person name="Terry A.Y."/>
            <person name="Boore J.L."/>
            <person name="Grigoriev I.V."/>
            <person name="Lindberg D.R."/>
            <person name="Seaver E.C."/>
            <person name="Weisblat D.A."/>
            <person name="Putnam N.H."/>
            <person name="Rokhsar D.S."/>
        </authorList>
    </citation>
    <scope>NUCLEOTIDE SEQUENCE</scope>
    <source>
        <strain evidence="1 3">I ESC-2004</strain>
    </source>
</reference>
<proteinExistence type="predicted"/>
<reference evidence="2" key="3">
    <citation type="submission" date="2015-06" db="UniProtKB">
        <authorList>
            <consortium name="EnsemblMetazoa"/>
        </authorList>
    </citation>
    <scope>IDENTIFICATION</scope>
</reference>
<dbReference type="Proteomes" id="UP000014760">
    <property type="component" value="Unassembled WGS sequence"/>
</dbReference>
<reference evidence="3" key="1">
    <citation type="submission" date="2012-12" db="EMBL/GenBank/DDBJ databases">
        <authorList>
            <person name="Hellsten U."/>
            <person name="Grimwood J."/>
            <person name="Chapman J.A."/>
            <person name="Shapiro H."/>
            <person name="Aerts A."/>
            <person name="Otillar R.P."/>
            <person name="Terry A.Y."/>
            <person name="Boore J.L."/>
            <person name="Simakov O."/>
            <person name="Marletaz F."/>
            <person name="Cho S.-J."/>
            <person name="Edsinger-Gonzales E."/>
            <person name="Havlak P."/>
            <person name="Kuo D.-H."/>
            <person name="Larsson T."/>
            <person name="Lv J."/>
            <person name="Arendt D."/>
            <person name="Savage R."/>
            <person name="Osoegawa K."/>
            <person name="de Jong P."/>
            <person name="Lindberg D.R."/>
            <person name="Seaver E.C."/>
            <person name="Weisblat D.A."/>
            <person name="Putnam N.H."/>
            <person name="Grigoriev I.V."/>
            <person name="Rokhsar D.S."/>
        </authorList>
    </citation>
    <scope>NUCLEOTIDE SEQUENCE</scope>
    <source>
        <strain evidence="3">I ESC-2004</strain>
    </source>
</reference>
<keyword evidence="3" id="KW-1185">Reference proteome</keyword>
<dbReference type="AlphaFoldDB" id="N1PBB4"/>
<protein>
    <submittedName>
        <fullName evidence="1 2">Uncharacterized protein</fullName>
    </submittedName>
</protein>
<evidence type="ECO:0000313" key="3">
    <source>
        <dbReference type="Proteomes" id="UP000014760"/>
    </source>
</evidence>
<gene>
    <name evidence="1" type="ORF">CAPTEDRAFT_210383</name>
</gene>
<organism evidence="1">
    <name type="scientific">Capitella teleta</name>
    <name type="common">Polychaete worm</name>
    <dbReference type="NCBI Taxonomy" id="283909"/>
    <lineage>
        <taxon>Eukaryota</taxon>
        <taxon>Metazoa</taxon>
        <taxon>Spiralia</taxon>
        <taxon>Lophotrochozoa</taxon>
        <taxon>Annelida</taxon>
        <taxon>Polychaeta</taxon>
        <taxon>Sedentaria</taxon>
        <taxon>Scolecida</taxon>
        <taxon>Capitellidae</taxon>
        <taxon>Capitella</taxon>
    </lineage>
</organism>
<evidence type="ECO:0000313" key="2">
    <source>
        <dbReference type="EnsemblMetazoa" id="CapteP210383"/>
    </source>
</evidence>
<accession>N1PBB4</accession>
<dbReference type="EMBL" id="KB291798">
    <property type="protein sequence ID" value="ELU18905.1"/>
    <property type="molecule type" value="Genomic_DNA"/>
</dbReference>
<dbReference type="EMBL" id="AMQN01000055">
    <property type="status" value="NOT_ANNOTATED_CDS"/>
    <property type="molecule type" value="Genomic_DNA"/>
</dbReference>
<dbReference type="EnsemblMetazoa" id="CapteT210383">
    <property type="protein sequence ID" value="CapteP210383"/>
    <property type="gene ID" value="CapteG210383"/>
</dbReference>
<dbReference type="HOGENOM" id="CLU_1943369_0_0_1"/>
<feature type="non-terminal residue" evidence="1">
    <location>
        <position position="130"/>
    </location>
</feature>
<name>N1PBB4_CAPTE</name>